<protein>
    <submittedName>
        <fullName evidence="4">Response regulator receiver domain-containing protein</fullName>
    </submittedName>
</protein>
<feature type="modified residue" description="4-aspartylphosphate" evidence="2">
    <location>
        <position position="52"/>
    </location>
</feature>
<name>A0A562TPR0_9SPHI</name>
<dbReference type="Pfam" id="PF00072">
    <property type="entry name" value="Response_reg"/>
    <property type="match status" value="1"/>
</dbReference>
<accession>A0A562TPR0</accession>
<evidence type="ECO:0000256" key="2">
    <source>
        <dbReference type="PROSITE-ProRule" id="PRU00169"/>
    </source>
</evidence>
<feature type="domain" description="Response regulatory" evidence="3">
    <location>
        <begin position="3"/>
        <end position="118"/>
    </location>
</feature>
<evidence type="ECO:0000313" key="4">
    <source>
        <dbReference type="EMBL" id="TWI95525.1"/>
    </source>
</evidence>
<proteinExistence type="predicted"/>
<dbReference type="GO" id="GO:0000160">
    <property type="term" value="P:phosphorelay signal transduction system"/>
    <property type="evidence" value="ECO:0007669"/>
    <property type="project" value="InterPro"/>
</dbReference>
<dbReference type="Gene3D" id="3.40.50.2300">
    <property type="match status" value="1"/>
</dbReference>
<sequence>MKKILVLDDDKDHLRIVSFILTDFGYEVRTLLHGETIFEEIADFKPDLILMDVMLAGMDGRVICRSIKENPLLNYLPVILISITHDLAESMHLQGAPNDYISKPLDIDRLLSSVKKQLEV</sequence>
<dbReference type="InterPro" id="IPR050595">
    <property type="entry name" value="Bact_response_regulator"/>
</dbReference>
<organism evidence="4 5">
    <name type="scientific">Mucilaginibacter frigoritolerans</name>
    <dbReference type="NCBI Taxonomy" id="652788"/>
    <lineage>
        <taxon>Bacteria</taxon>
        <taxon>Pseudomonadati</taxon>
        <taxon>Bacteroidota</taxon>
        <taxon>Sphingobacteriia</taxon>
        <taxon>Sphingobacteriales</taxon>
        <taxon>Sphingobacteriaceae</taxon>
        <taxon>Mucilaginibacter</taxon>
    </lineage>
</organism>
<evidence type="ECO:0000256" key="1">
    <source>
        <dbReference type="ARBA" id="ARBA00022553"/>
    </source>
</evidence>
<keyword evidence="1 2" id="KW-0597">Phosphoprotein</keyword>
<reference evidence="4 5" key="1">
    <citation type="submission" date="2019-07" db="EMBL/GenBank/DDBJ databases">
        <title>Genomic Encyclopedia of Archaeal and Bacterial Type Strains, Phase II (KMG-II): from individual species to whole genera.</title>
        <authorList>
            <person name="Goeker M."/>
        </authorList>
    </citation>
    <scope>NUCLEOTIDE SEQUENCE [LARGE SCALE GENOMIC DNA]</scope>
    <source>
        <strain evidence="4 5">ATCC BAA-1854</strain>
    </source>
</reference>
<keyword evidence="5" id="KW-1185">Reference proteome</keyword>
<dbReference type="AlphaFoldDB" id="A0A562TPR0"/>
<evidence type="ECO:0000313" key="5">
    <source>
        <dbReference type="Proteomes" id="UP000317010"/>
    </source>
</evidence>
<dbReference type="PANTHER" id="PTHR44591">
    <property type="entry name" value="STRESS RESPONSE REGULATOR PROTEIN 1"/>
    <property type="match status" value="1"/>
</dbReference>
<dbReference type="OrthoDB" id="677887at2"/>
<dbReference type="RefSeq" id="WP_144915823.1">
    <property type="nucleotide sequence ID" value="NZ_VLLI01000015.1"/>
</dbReference>
<dbReference type="InterPro" id="IPR011006">
    <property type="entry name" value="CheY-like_superfamily"/>
</dbReference>
<dbReference type="SMART" id="SM00448">
    <property type="entry name" value="REC"/>
    <property type="match status" value="1"/>
</dbReference>
<dbReference type="EMBL" id="VLLI01000015">
    <property type="protein sequence ID" value="TWI95525.1"/>
    <property type="molecule type" value="Genomic_DNA"/>
</dbReference>
<dbReference type="PROSITE" id="PS50110">
    <property type="entry name" value="RESPONSE_REGULATORY"/>
    <property type="match status" value="1"/>
</dbReference>
<dbReference type="InterPro" id="IPR001789">
    <property type="entry name" value="Sig_transdc_resp-reg_receiver"/>
</dbReference>
<dbReference type="PANTHER" id="PTHR44591:SF3">
    <property type="entry name" value="RESPONSE REGULATORY DOMAIN-CONTAINING PROTEIN"/>
    <property type="match status" value="1"/>
</dbReference>
<comment type="caution">
    <text evidence="4">The sequence shown here is derived from an EMBL/GenBank/DDBJ whole genome shotgun (WGS) entry which is preliminary data.</text>
</comment>
<evidence type="ECO:0000259" key="3">
    <source>
        <dbReference type="PROSITE" id="PS50110"/>
    </source>
</evidence>
<dbReference type="SUPFAM" id="SSF52172">
    <property type="entry name" value="CheY-like"/>
    <property type="match status" value="1"/>
</dbReference>
<dbReference type="Proteomes" id="UP000317010">
    <property type="component" value="Unassembled WGS sequence"/>
</dbReference>
<gene>
    <name evidence="4" type="ORF">JN11_04264</name>
</gene>